<dbReference type="SUPFAM" id="SSF82282">
    <property type="entry name" value="Homocysteine S-methyltransferase"/>
    <property type="match status" value="1"/>
</dbReference>
<evidence type="ECO:0000256" key="5">
    <source>
        <dbReference type="ARBA" id="ARBA00076752"/>
    </source>
</evidence>
<dbReference type="GO" id="GO:0008270">
    <property type="term" value="F:zinc ion binding"/>
    <property type="evidence" value="ECO:0007669"/>
    <property type="project" value="InterPro"/>
</dbReference>
<evidence type="ECO:0000256" key="4">
    <source>
        <dbReference type="ARBA" id="ARBA00022833"/>
    </source>
</evidence>
<comment type="cofactor">
    <cofactor evidence="6">
        <name>Zn(2+)</name>
        <dbReference type="ChEBI" id="CHEBI:29105"/>
    </cofactor>
    <text evidence="6">Binds 1 zinc ion per subunit.</text>
</comment>
<dbReference type="AlphaFoldDB" id="A0A1H0GYB6"/>
<dbReference type="EMBL" id="FNIL01000007">
    <property type="protein sequence ID" value="SDO11764.1"/>
    <property type="molecule type" value="Genomic_DNA"/>
</dbReference>
<dbReference type="Pfam" id="PF02574">
    <property type="entry name" value="S-methyl_trans"/>
    <property type="match status" value="1"/>
</dbReference>
<evidence type="ECO:0000256" key="1">
    <source>
        <dbReference type="ARBA" id="ARBA00022603"/>
    </source>
</evidence>
<evidence type="ECO:0000256" key="2">
    <source>
        <dbReference type="ARBA" id="ARBA00022679"/>
    </source>
</evidence>
<keyword evidence="10" id="KW-1185">Reference proteome</keyword>
<dbReference type="Gene3D" id="3.20.20.330">
    <property type="entry name" value="Homocysteine-binding-like domain"/>
    <property type="match status" value="1"/>
</dbReference>
<feature type="binding site" evidence="7">
    <location>
        <position position="295"/>
    </location>
    <ligand>
        <name>Zn(2+)</name>
        <dbReference type="ChEBI" id="CHEBI:29105"/>
    </ligand>
</feature>
<keyword evidence="3 6" id="KW-0479">Metal-binding</keyword>
<keyword evidence="4 6" id="KW-0862">Zinc</keyword>
<dbReference type="NCBIfam" id="NF007020">
    <property type="entry name" value="PRK09485.1"/>
    <property type="match status" value="1"/>
</dbReference>
<evidence type="ECO:0000256" key="3">
    <source>
        <dbReference type="ARBA" id="ARBA00022723"/>
    </source>
</evidence>
<evidence type="ECO:0000259" key="8">
    <source>
        <dbReference type="PROSITE" id="PS50970"/>
    </source>
</evidence>
<dbReference type="InterPro" id="IPR051486">
    <property type="entry name" value="Hcy_S-methyltransferase"/>
</dbReference>
<dbReference type="GO" id="GO:0009086">
    <property type="term" value="P:methionine biosynthetic process"/>
    <property type="evidence" value="ECO:0007669"/>
    <property type="project" value="InterPro"/>
</dbReference>
<dbReference type="InterPro" id="IPR017226">
    <property type="entry name" value="BHMT-like"/>
</dbReference>
<dbReference type="PROSITE" id="PS50970">
    <property type="entry name" value="HCY"/>
    <property type="match status" value="1"/>
</dbReference>
<dbReference type="InterPro" id="IPR003726">
    <property type="entry name" value="HCY_dom"/>
</dbReference>
<name>A0A1H0GYB6_9BACI</name>
<sequence length="314" mass="34554">MMNPLEKMLESQPVIILDGALATELEKQGCDLNDDLWSAKVLAQEPEKIKQVHRNYFNAGADCAITASYQASMEGFLKKGYSLSEASNLIRKSVVLAAEARDEFWSGKDNRLDRSKPIIAGSAGPYGAYLADGSEYKGNYGVSKEELKNFHRPRVELLVEAGADILALETVPSLLEVQAFVEVLHEFPGKYAWISFSAKDGKHINEGTGIGECAAWLDSFEQVAAVGVNCTPLQYVSSLIKEIKPHTDKPVIVYPNSGEIYNAAENKWEGASLQENFNSQAKIWYEQGAQLIGGCCRTGPEEIKDLAAWGRKKE</sequence>
<dbReference type="GO" id="GO:0033528">
    <property type="term" value="P:S-methylmethionine cycle"/>
    <property type="evidence" value="ECO:0007669"/>
    <property type="project" value="TreeGrafter"/>
</dbReference>
<dbReference type="GO" id="GO:0032259">
    <property type="term" value="P:methylation"/>
    <property type="evidence" value="ECO:0007669"/>
    <property type="project" value="UniProtKB-KW"/>
</dbReference>
<dbReference type="PANTHER" id="PTHR46015">
    <property type="entry name" value="ZGC:172121"/>
    <property type="match status" value="1"/>
</dbReference>
<feature type="binding site" evidence="7">
    <location>
        <position position="296"/>
    </location>
    <ligand>
        <name>Zn(2+)</name>
        <dbReference type="ChEBI" id="CHEBI:29105"/>
    </ligand>
</feature>
<keyword evidence="2 7" id="KW-0808">Transferase</keyword>
<protein>
    <recommendedName>
        <fullName evidence="5">S-methylmethionine:homocysteine methyltransferase</fullName>
    </recommendedName>
</protein>
<dbReference type="PIRSF" id="PIRSF037505">
    <property type="entry name" value="Betaine_HMT"/>
    <property type="match status" value="1"/>
</dbReference>
<evidence type="ECO:0000313" key="10">
    <source>
        <dbReference type="Proteomes" id="UP000198778"/>
    </source>
</evidence>
<evidence type="ECO:0000256" key="6">
    <source>
        <dbReference type="PIRSR" id="PIRSR037505-2"/>
    </source>
</evidence>
<feature type="domain" description="Hcy-binding" evidence="8">
    <location>
        <begin position="3"/>
        <end position="310"/>
    </location>
</feature>
<dbReference type="Proteomes" id="UP000198778">
    <property type="component" value="Unassembled WGS sequence"/>
</dbReference>
<reference evidence="10" key="1">
    <citation type="submission" date="2016-10" db="EMBL/GenBank/DDBJ databases">
        <authorList>
            <person name="Varghese N."/>
            <person name="Submissions S."/>
        </authorList>
    </citation>
    <scope>NUCLEOTIDE SEQUENCE [LARGE SCALE GENOMIC DNA]</scope>
    <source>
        <strain evidence="10">CGMCC 1.10369</strain>
    </source>
</reference>
<accession>A0A1H0GYB6</accession>
<dbReference type="GO" id="GO:0008898">
    <property type="term" value="F:S-adenosylmethionine-homocysteine S-methyltransferase activity"/>
    <property type="evidence" value="ECO:0007669"/>
    <property type="project" value="TreeGrafter"/>
</dbReference>
<gene>
    <name evidence="9" type="ORF">SAMN04488053_10787</name>
</gene>
<evidence type="ECO:0000256" key="7">
    <source>
        <dbReference type="PROSITE-ProRule" id="PRU00333"/>
    </source>
</evidence>
<dbReference type="STRING" id="745820.SAMN04488053_10787"/>
<organism evidence="9 10">
    <name type="scientific">Alkalicoccus daliensis</name>
    <dbReference type="NCBI Taxonomy" id="745820"/>
    <lineage>
        <taxon>Bacteria</taxon>
        <taxon>Bacillati</taxon>
        <taxon>Bacillota</taxon>
        <taxon>Bacilli</taxon>
        <taxon>Bacillales</taxon>
        <taxon>Bacillaceae</taxon>
        <taxon>Alkalicoccus</taxon>
    </lineage>
</organism>
<dbReference type="PANTHER" id="PTHR46015:SF1">
    <property type="entry name" value="HOMOCYSTEINE S-METHYLTRANSFERASE-LIKE ISOFORM 1"/>
    <property type="match status" value="1"/>
</dbReference>
<dbReference type="FunFam" id="3.20.20.330:FF:000002">
    <property type="entry name" value="Homocysteine S-methyltransferase"/>
    <property type="match status" value="1"/>
</dbReference>
<proteinExistence type="predicted"/>
<evidence type="ECO:0000313" key="9">
    <source>
        <dbReference type="EMBL" id="SDO11764.1"/>
    </source>
</evidence>
<dbReference type="InterPro" id="IPR036589">
    <property type="entry name" value="HCY_dom_sf"/>
</dbReference>
<keyword evidence="1 7" id="KW-0489">Methyltransferase</keyword>
<feature type="binding site" evidence="6 7">
    <location>
        <position position="230"/>
    </location>
    <ligand>
        <name>Zn(2+)</name>
        <dbReference type="ChEBI" id="CHEBI:29105"/>
    </ligand>
</feature>